<dbReference type="STRING" id="1560201.NG42_09020"/>
<dbReference type="OrthoDB" id="9800283at2"/>
<dbReference type="EMBL" id="JRXF01000012">
    <property type="protein sequence ID" value="KOC93627.1"/>
    <property type="molecule type" value="Genomic_DNA"/>
</dbReference>
<dbReference type="RefSeq" id="WP_052898958.1">
    <property type="nucleotide sequence ID" value="NZ_JRXE01000010.1"/>
</dbReference>
<dbReference type="SUPFAM" id="SSF54285">
    <property type="entry name" value="MoaD/ThiS"/>
    <property type="match status" value="1"/>
</dbReference>
<proteinExistence type="predicted"/>
<sequence>MKIELNGQVINTEASTLAELLHLQQIDISCVACALNGHFIPRGQYATQPIEAGCQLEVLAPMQGG</sequence>
<evidence type="ECO:0000313" key="1">
    <source>
        <dbReference type="EMBL" id="KOC90494.1"/>
    </source>
</evidence>
<gene>
    <name evidence="1" type="ORF">NG42_09020</name>
    <name evidence="2" type="ORF">NG43_09045</name>
</gene>
<name>A0A0L7T515_9GAMM</name>
<dbReference type="InterPro" id="IPR003749">
    <property type="entry name" value="ThiS/MoaD-like"/>
</dbReference>
<dbReference type="PATRIC" id="fig|1560201.3.peg.1915"/>
<dbReference type="NCBIfam" id="TIGR01683">
    <property type="entry name" value="thiS"/>
    <property type="match status" value="1"/>
</dbReference>
<comment type="caution">
    <text evidence="1">The sequence shown here is derived from an EMBL/GenBank/DDBJ whole genome shotgun (WGS) entry which is preliminary data.</text>
</comment>
<dbReference type="InterPro" id="IPR010035">
    <property type="entry name" value="Thi_S"/>
</dbReference>
<dbReference type="Gene3D" id="3.10.20.30">
    <property type="match status" value="1"/>
</dbReference>
<evidence type="ECO:0000313" key="3">
    <source>
        <dbReference type="Proteomes" id="UP000036851"/>
    </source>
</evidence>
<dbReference type="Proteomes" id="UP000037088">
    <property type="component" value="Unassembled WGS sequence"/>
</dbReference>
<dbReference type="PANTHER" id="PTHR34472:SF1">
    <property type="entry name" value="SULFUR CARRIER PROTEIN THIS"/>
    <property type="match status" value="1"/>
</dbReference>
<organism evidence="1 4">
    <name type="scientific">Winslowiella iniecta</name>
    <dbReference type="NCBI Taxonomy" id="1560201"/>
    <lineage>
        <taxon>Bacteria</taxon>
        <taxon>Pseudomonadati</taxon>
        <taxon>Pseudomonadota</taxon>
        <taxon>Gammaproteobacteria</taxon>
        <taxon>Enterobacterales</taxon>
        <taxon>Erwiniaceae</taxon>
        <taxon>Winslowiella</taxon>
    </lineage>
</organism>
<dbReference type="Pfam" id="PF02597">
    <property type="entry name" value="ThiS"/>
    <property type="match status" value="1"/>
</dbReference>
<evidence type="ECO:0000313" key="2">
    <source>
        <dbReference type="EMBL" id="KOC93627.1"/>
    </source>
</evidence>
<dbReference type="InterPro" id="IPR012675">
    <property type="entry name" value="Beta-grasp_dom_sf"/>
</dbReference>
<dbReference type="PANTHER" id="PTHR34472">
    <property type="entry name" value="SULFUR CARRIER PROTEIN THIS"/>
    <property type="match status" value="1"/>
</dbReference>
<dbReference type="Proteomes" id="UP000036851">
    <property type="component" value="Unassembled WGS sequence"/>
</dbReference>
<evidence type="ECO:0000313" key="4">
    <source>
        <dbReference type="Proteomes" id="UP000037088"/>
    </source>
</evidence>
<dbReference type="AlphaFoldDB" id="A0A0L7T515"/>
<reference evidence="3 4" key="1">
    <citation type="journal article" date="2015" name="Int. J. Syst. Evol. Microbiol.">
        <title>Erwinia iniecta sp. nov., isolated from Russian wheat aphids (Diuraphis noxia).</title>
        <authorList>
            <person name="Campillo T."/>
            <person name="Luna E."/>
            <person name="Portier P."/>
            <person name="Fischer-Le Saux M."/>
            <person name="Lapitan N."/>
            <person name="Tisserat N.A."/>
            <person name="Leach J.E."/>
        </authorList>
    </citation>
    <scope>NUCLEOTIDE SEQUENCE [LARGE SCALE GENOMIC DNA]</scope>
    <source>
        <strain evidence="1 4">B120</strain>
        <strain evidence="2 3">B149</strain>
    </source>
</reference>
<dbReference type="EMBL" id="JRXE01000010">
    <property type="protein sequence ID" value="KOC90494.1"/>
    <property type="molecule type" value="Genomic_DNA"/>
</dbReference>
<dbReference type="CDD" id="cd00565">
    <property type="entry name" value="Ubl_ThiS"/>
    <property type="match status" value="1"/>
</dbReference>
<keyword evidence="4" id="KW-1185">Reference proteome</keyword>
<dbReference type="InterPro" id="IPR016155">
    <property type="entry name" value="Mopterin_synth/thiamin_S_b"/>
</dbReference>
<accession>A0A0L7T515</accession>
<protein>
    <submittedName>
        <fullName evidence="1">Thiamin biosynthesis protein sulfur carrier ThiS</fullName>
    </submittedName>
</protein>